<proteinExistence type="predicted"/>
<evidence type="ECO:0000313" key="1">
    <source>
        <dbReference type="EMBL" id="EDZ68826.1"/>
    </source>
</evidence>
<comment type="caution">
    <text evidence="1">The sequence shown here is derived from an EMBL/GenBank/DDBJ whole genome shotgun (WGS) entry which is preliminary data.</text>
</comment>
<evidence type="ECO:0000313" key="2">
    <source>
        <dbReference type="Proteomes" id="UP000008988"/>
    </source>
</evidence>
<dbReference type="EMBL" id="ABSV01002362">
    <property type="protein sequence ID" value="EDZ68826.1"/>
    <property type="molecule type" value="Genomic_DNA"/>
</dbReference>
<name>B5VTC3_YEAS6</name>
<accession>B5VTC3</accession>
<dbReference type="Proteomes" id="UP000008988">
    <property type="component" value="Unassembled WGS sequence"/>
</dbReference>
<sequence length="35" mass="4170">MTKKRQNYLQGHRHHWHGGTLSRVSPCIALLQWKT</sequence>
<protein>
    <submittedName>
        <fullName evidence="1">Uncharacterized protein</fullName>
    </submittedName>
</protein>
<reference evidence="1 2" key="1">
    <citation type="journal article" date="2008" name="FEMS Yeast Res.">
        <title>Comparative genome analysis of a Saccharomyces cerevisiae wine strain.</title>
        <authorList>
            <person name="Borneman A.R."/>
            <person name="Forgan A.H."/>
            <person name="Pretorius I.S."/>
            <person name="Chambers P.J."/>
        </authorList>
    </citation>
    <scope>NUCLEOTIDE SEQUENCE [LARGE SCALE GENOMIC DNA]</scope>
    <source>
        <strain evidence="1 2">AWRI1631</strain>
    </source>
</reference>
<dbReference type="AlphaFoldDB" id="B5VTC3"/>
<organism evidence="1 2">
    <name type="scientific">Saccharomyces cerevisiae (strain AWRI1631)</name>
    <name type="common">Baker's yeast</name>
    <dbReference type="NCBI Taxonomy" id="545124"/>
    <lineage>
        <taxon>Eukaryota</taxon>
        <taxon>Fungi</taxon>
        <taxon>Dikarya</taxon>
        <taxon>Ascomycota</taxon>
        <taxon>Saccharomycotina</taxon>
        <taxon>Saccharomycetes</taxon>
        <taxon>Saccharomycetales</taxon>
        <taxon>Saccharomycetaceae</taxon>
        <taxon>Saccharomyces</taxon>
    </lineage>
</organism>
<gene>
    <name evidence="1" type="ORF">AWRI1631_162280</name>
</gene>